<protein>
    <recommendedName>
        <fullName evidence="3">Curli production assembly/transport component CsgG</fullName>
    </recommendedName>
</protein>
<comment type="similarity">
    <text evidence="2">Belongs to the CsgG family.</text>
</comment>
<evidence type="ECO:0000313" key="9">
    <source>
        <dbReference type="EMBL" id="GAA3947124.1"/>
    </source>
</evidence>
<dbReference type="PANTHER" id="PTHR41164:SF1">
    <property type="entry name" value="CURLI PRODUCTION ASSEMBLY_TRANSPORT COMPONENT CSGG"/>
    <property type="match status" value="1"/>
</dbReference>
<sequence>MRLATINPIPKQAAFLSSGADMSRRLVLPAAVVATLTLGACSYVAKPTSALLPGNAEGNRIGATLAQTDKMLKRKVAIAGFTDDTRHGNAFGLNQGNDRVGEQAMDILSRRLSETGQFLMLERADLDKLHTEQSLKGLQHAEIGADYLIVGSISEFGRSAESEVGMFSRNKIQAARAKLNVRLVDVKTGQIIYSQESSGEATAEADTVVEPGQQAAYDASLDARAISAAISQLMSSLVNNLLDQPWRAYVIGEQDGQYILTGGQSQGIVVGDEFRLMKPGQLVRNPQTGMLLELPGKQVGMVRVESFGGYGHEEIALASLVSGRIDANNLAAFYVVNHKPALQGPQS</sequence>
<evidence type="ECO:0000256" key="6">
    <source>
        <dbReference type="ARBA" id="ARBA00023136"/>
    </source>
</evidence>
<comment type="caution">
    <text evidence="9">The sequence shown here is derived from an EMBL/GenBank/DDBJ whole genome shotgun (WGS) entry which is preliminary data.</text>
</comment>
<keyword evidence="8" id="KW-0449">Lipoprotein</keyword>
<dbReference type="Proteomes" id="UP001501337">
    <property type="component" value="Unassembled WGS sequence"/>
</dbReference>
<name>A0ABP7NHH3_9GAMM</name>
<organism evidence="9 10">
    <name type="scientific">Allohahella marinimesophila</name>
    <dbReference type="NCBI Taxonomy" id="1054972"/>
    <lineage>
        <taxon>Bacteria</taxon>
        <taxon>Pseudomonadati</taxon>
        <taxon>Pseudomonadota</taxon>
        <taxon>Gammaproteobacteria</taxon>
        <taxon>Oceanospirillales</taxon>
        <taxon>Hahellaceae</taxon>
        <taxon>Allohahella</taxon>
    </lineage>
</organism>
<evidence type="ECO:0000256" key="5">
    <source>
        <dbReference type="ARBA" id="ARBA00022729"/>
    </source>
</evidence>
<evidence type="ECO:0000256" key="1">
    <source>
        <dbReference type="ARBA" id="ARBA00003989"/>
    </source>
</evidence>
<keyword evidence="5" id="KW-0732">Signal</keyword>
<dbReference type="PANTHER" id="PTHR41164">
    <property type="entry name" value="CURLI PRODUCTION ASSEMBLY/TRANSPORT COMPONENT CSGG"/>
    <property type="match status" value="1"/>
</dbReference>
<evidence type="ECO:0000256" key="8">
    <source>
        <dbReference type="ARBA" id="ARBA00023288"/>
    </source>
</evidence>
<keyword evidence="7" id="KW-0564">Palmitate</keyword>
<dbReference type="Gene3D" id="3.40.50.10610">
    <property type="entry name" value="ABC-type transport auxiliary lipoprotein component"/>
    <property type="match status" value="1"/>
</dbReference>
<dbReference type="Pfam" id="PF03783">
    <property type="entry name" value="CsgG"/>
    <property type="match status" value="1"/>
</dbReference>
<proteinExistence type="inferred from homology"/>
<comment type="function">
    <text evidence="1">May be involved in the biogenesis of curli organelles.</text>
</comment>
<gene>
    <name evidence="9" type="ORF">GCM10022278_02880</name>
</gene>
<evidence type="ECO:0000256" key="4">
    <source>
        <dbReference type="ARBA" id="ARBA00022475"/>
    </source>
</evidence>
<reference evidence="10" key="1">
    <citation type="journal article" date="2019" name="Int. J. Syst. Evol. Microbiol.">
        <title>The Global Catalogue of Microorganisms (GCM) 10K type strain sequencing project: providing services to taxonomists for standard genome sequencing and annotation.</title>
        <authorList>
            <consortium name="The Broad Institute Genomics Platform"/>
            <consortium name="The Broad Institute Genome Sequencing Center for Infectious Disease"/>
            <person name="Wu L."/>
            <person name="Ma J."/>
        </authorList>
    </citation>
    <scope>NUCLEOTIDE SEQUENCE [LARGE SCALE GENOMIC DNA]</scope>
    <source>
        <strain evidence="10">JCM 17555</strain>
    </source>
</reference>
<dbReference type="EMBL" id="BAABBO010000001">
    <property type="protein sequence ID" value="GAA3947124.1"/>
    <property type="molecule type" value="Genomic_DNA"/>
</dbReference>
<dbReference type="SUPFAM" id="SSF52964">
    <property type="entry name" value="TolB, N-terminal domain"/>
    <property type="match status" value="1"/>
</dbReference>
<keyword evidence="4" id="KW-1003">Cell membrane</keyword>
<accession>A0ABP7NHH3</accession>
<evidence type="ECO:0000313" key="10">
    <source>
        <dbReference type="Proteomes" id="UP001501337"/>
    </source>
</evidence>
<keyword evidence="6" id="KW-0472">Membrane</keyword>
<keyword evidence="10" id="KW-1185">Reference proteome</keyword>
<evidence type="ECO:0000256" key="7">
    <source>
        <dbReference type="ARBA" id="ARBA00023139"/>
    </source>
</evidence>
<evidence type="ECO:0000256" key="3">
    <source>
        <dbReference type="ARBA" id="ARBA00014028"/>
    </source>
</evidence>
<dbReference type="InterPro" id="IPR005534">
    <property type="entry name" value="Curli_assmbl/transp-comp_CsgG"/>
</dbReference>
<evidence type="ECO:0000256" key="2">
    <source>
        <dbReference type="ARBA" id="ARBA00008899"/>
    </source>
</evidence>